<dbReference type="Pfam" id="PF19279">
    <property type="entry name" value="YegS_C"/>
    <property type="match status" value="1"/>
</dbReference>
<evidence type="ECO:0000259" key="9">
    <source>
        <dbReference type="PROSITE" id="PS50146"/>
    </source>
</evidence>
<keyword evidence="4" id="KW-0547">Nucleotide-binding</keyword>
<evidence type="ECO:0000256" key="1">
    <source>
        <dbReference type="ARBA" id="ARBA00001946"/>
    </source>
</evidence>
<evidence type="ECO:0000313" key="10">
    <source>
        <dbReference type="EMBL" id="CUP85095.1"/>
    </source>
</evidence>
<dbReference type="PROSITE" id="PS50146">
    <property type="entry name" value="DAGK"/>
    <property type="match status" value="1"/>
</dbReference>
<comment type="cofactor">
    <cofactor evidence="1">
        <name>Mg(2+)</name>
        <dbReference type="ChEBI" id="CHEBI:18420"/>
    </cofactor>
</comment>
<proteinExistence type="inferred from homology"/>
<dbReference type="GO" id="GO:0005524">
    <property type="term" value="F:ATP binding"/>
    <property type="evidence" value="ECO:0007669"/>
    <property type="project" value="UniProtKB-KW"/>
</dbReference>
<dbReference type="InterPro" id="IPR016064">
    <property type="entry name" value="NAD/diacylglycerol_kinase_sf"/>
</dbReference>
<organism evidence="10 11">
    <name type="scientific">Dorea longicatena</name>
    <dbReference type="NCBI Taxonomy" id="88431"/>
    <lineage>
        <taxon>Bacteria</taxon>
        <taxon>Bacillati</taxon>
        <taxon>Bacillota</taxon>
        <taxon>Clostridia</taxon>
        <taxon>Lachnospirales</taxon>
        <taxon>Lachnospiraceae</taxon>
        <taxon>Dorea</taxon>
    </lineage>
</organism>
<dbReference type="InterPro" id="IPR001206">
    <property type="entry name" value="Diacylglycerol_kinase_cat_dom"/>
</dbReference>
<dbReference type="SMART" id="SM00046">
    <property type="entry name" value="DAGKc"/>
    <property type="match status" value="1"/>
</dbReference>
<dbReference type="GO" id="GO:0016301">
    <property type="term" value="F:kinase activity"/>
    <property type="evidence" value="ECO:0007669"/>
    <property type="project" value="UniProtKB-KW"/>
</dbReference>
<dbReference type="AlphaFoldDB" id="A0A174RPJ8"/>
<comment type="similarity">
    <text evidence="2">Belongs to the diacylglycerol/lipid kinase family.</text>
</comment>
<dbReference type="EC" id="2.7.1.-" evidence="10"/>
<protein>
    <submittedName>
        <fullName evidence="10">Putative lipid kinase YtlR</fullName>
        <ecNumber evidence="10">2.7.1.-</ecNumber>
    </submittedName>
</protein>
<gene>
    <name evidence="10" type="primary">ytlR</name>
    <name evidence="10" type="ORF">ERS852526_02131</name>
</gene>
<dbReference type="GeneID" id="96229412"/>
<dbReference type="SUPFAM" id="SSF111331">
    <property type="entry name" value="NAD kinase/diacylglycerol kinase-like"/>
    <property type="match status" value="1"/>
</dbReference>
<dbReference type="GO" id="GO:0008654">
    <property type="term" value="P:phospholipid biosynthetic process"/>
    <property type="evidence" value="ECO:0007669"/>
    <property type="project" value="UniProtKB-KW"/>
</dbReference>
<sequence length="307" mass="34116">MYTFIANPNARSGRGILLWKQIEKILLEKEIAYNVLFTKYQHHATRLVHDLTSDGAPHTIVVLGGDGTLNEVIDGIRYLDKVTLGYIPLGSGNDFARGLGLPTDIHSALEQILSPSHYTAMNVGVLDYENKHRRFAVSTGIGFDAAVCHQVMVTPLKAFLNRLKLGKLTYLGVALHKLLTLKPVTMTVTTETGEIKTYHKVYFTAVMNLKYEGGGFNFCPAASGTDDRLNIITVSELTRLKVLCLLPTAFKGWHTRFRGITLDTCTEVTITSDRALPVHTDGEPVFLQSDIHVHLEKEKLRIITPCK</sequence>
<keyword evidence="7" id="KW-0594">Phospholipid biosynthesis</keyword>
<keyword evidence="3 10" id="KW-0808">Transferase</keyword>
<evidence type="ECO:0000256" key="6">
    <source>
        <dbReference type="ARBA" id="ARBA00022840"/>
    </source>
</evidence>
<dbReference type="NCBIfam" id="TIGR00147">
    <property type="entry name" value="YegS/Rv2252/BmrU family lipid kinase"/>
    <property type="match status" value="1"/>
</dbReference>
<accession>A0A174RPJ8</accession>
<dbReference type="Gene3D" id="3.40.50.10330">
    <property type="entry name" value="Probable inorganic polyphosphate/atp-NAD kinase, domain 1"/>
    <property type="match status" value="1"/>
</dbReference>
<evidence type="ECO:0000256" key="4">
    <source>
        <dbReference type="ARBA" id="ARBA00022741"/>
    </source>
</evidence>
<name>A0A174RPJ8_9FIRM</name>
<dbReference type="PANTHER" id="PTHR12358:SF54">
    <property type="entry name" value="SPHINGOSINE KINASE RELATED PROTEIN"/>
    <property type="match status" value="1"/>
</dbReference>
<dbReference type="Pfam" id="PF00781">
    <property type="entry name" value="DAGK_cat"/>
    <property type="match status" value="1"/>
</dbReference>
<evidence type="ECO:0000256" key="7">
    <source>
        <dbReference type="ARBA" id="ARBA00023209"/>
    </source>
</evidence>
<evidence type="ECO:0000256" key="5">
    <source>
        <dbReference type="ARBA" id="ARBA00022777"/>
    </source>
</evidence>
<evidence type="ECO:0000256" key="2">
    <source>
        <dbReference type="ARBA" id="ARBA00005983"/>
    </source>
</evidence>
<dbReference type="Proteomes" id="UP000095485">
    <property type="component" value="Unassembled WGS sequence"/>
</dbReference>
<feature type="domain" description="DAGKc" evidence="9">
    <location>
        <begin position="1"/>
        <end position="130"/>
    </location>
</feature>
<dbReference type="STRING" id="88431.ERS852423_01669"/>
<evidence type="ECO:0000313" key="11">
    <source>
        <dbReference type="Proteomes" id="UP000095485"/>
    </source>
</evidence>
<dbReference type="RefSeq" id="WP_055283765.1">
    <property type="nucleotide sequence ID" value="NZ_CZAY01000015.1"/>
</dbReference>
<dbReference type="OrthoDB" id="9786026at2"/>
<dbReference type="InterPro" id="IPR017438">
    <property type="entry name" value="ATP-NAD_kinase_N"/>
</dbReference>
<reference evidence="10 11" key="1">
    <citation type="submission" date="2015-09" db="EMBL/GenBank/DDBJ databases">
        <authorList>
            <consortium name="Pathogen Informatics"/>
        </authorList>
    </citation>
    <scope>NUCLEOTIDE SEQUENCE [LARGE SCALE GENOMIC DNA]</scope>
    <source>
        <strain evidence="10 11">2789STDY5834914</strain>
    </source>
</reference>
<dbReference type="PANTHER" id="PTHR12358">
    <property type="entry name" value="SPHINGOSINE KINASE"/>
    <property type="match status" value="1"/>
</dbReference>
<keyword evidence="5 10" id="KW-0418">Kinase</keyword>
<keyword evidence="7" id="KW-0444">Lipid biosynthesis</keyword>
<keyword evidence="6" id="KW-0067">ATP-binding</keyword>
<evidence type="ECO:0000256" key="3">
    <source>
        <dbReference type="ARBA" id="ARBA00022679"/>
    </source>
</evidence>
<keyword evidence="7" id="KW-0443">Lipid metabolism</keyword>
<dbReference type="Gene3D" id="2.60.200.40">
    <property type="match status" value="1"/>
</dbReference>
<dbReference type="InterPro" id="IPR045540">
    <property type="entry name" value="YegS/DAGK_C"/>
</dbReference>
<dbReference type="EMBL" id="CZAY01000015">
    <property type="protein sequence ID" value="CUP85095.1"/>
    <property type="molecule type" value="Genomic_DNA"/>
</dbReference>
<dbReference type="InterPro" id="IPR050187">
    <property type="entry name" value="Lipid_Phosphate_FormReg"/>
</dbReference>
<dbReference type="InterPro" id="IPR005218">
    <property type="entry name" value="Diacylglycerol/lipid_kinase"/>
</dbReference>
<evidence type="ECO:0000256" key="8">
    <source>
        <dbReference type="ARBA" id="ARBA00023264"/>
    </source>
</evidence>
<keyword evidence="8" id="KW-1208">Phospholipid metabolism</keyword>